<evidence type="ECO:0000259" key="6">
    <source>
        <dbReference type="PROSITE" id="PS51387"/>
    </source>
</evidence>
<dbReference type="InterPro" id="IPR036318">
    <property type="entry name" value="FAD-bd_PCMH-like_sf"/>
</dbReference>
<feature type="signal peptide" evidence="5">
    <location>
        <begin position="1"/>
        <end position="23"/>
    </location>
</feature>
<name>A0ABR4KA64_9EURO</name>
<comment type="similarity">
    <text evidence="1">Belongs to the oxygen-dependent FAD-linked oxidoreductase family.</text>
</comment>
<sequence>MYPNISSCCLRLLALLGPKVSFPQTPAYNTSLASYFTQQNAYLHPSCIVTPSNTADVSTILEVLTSPRQDQNPAHTHASANKNTNITCPFAIRSGGHAYNTAFNNINSGLTIDLSNLNFITLSADQKTVSVGPGATWGDVYDILDPAHISVPGGRAGQVGVGGLTLGGGISYFSPRYGWTCDSVSEFEIVLADGEVVTASHGHHSDLWISLCGGGPANFGIVTRINLTTFPQGMIWGGFVYYTLDTIPEQLSAFEGFNTAESYDEHASLIMSFGFSGGVGGAVVNSVVYTKDEKYPAVYEPFFALPSLSSTVRVASLGEIAREQGSFSPDGRRQLSAVITHTSTKPMLNATYNNWNASLASIEHIPGIVWSLSLEPLPPSIYARHANTNSMGLPDTPDGESLVVSQLSVSWDNEEDDETVERVARALVEGIERDAKALDAYEPFLYLNYAAEWQDPIASYGEESVERLRSVRREVDPRGVFRDGVKGFKIPG</sequence>
<evidence type="ECO:0000256" key="1">
    <source>
        <dbReference type="ARBA" id="ARBA00005466"/>
    </source>
</evidence>
<dbReference type="Gene3D" id="3.30.465.10">
    <property type="match status" value="1"/>
</dbReference>
<dbReference type="Pfam" id="PF01565">
    <property type="entry name" value="FAD_binding_4"/>
    <property type="match status" value="1"/>
</dbReference>
<gene>
    <name evidence="7" type="ORF">BJX68DRAFT_238125</name>
</gene>
<dbReference type="SUPFAM" id="SSF56176">
    <property type="entry name" value="FAD-binding/transporter-associated domain-like"/>
    <property type="match status" value="1"/>
</dbReference>
<feature type="chain" id="PRO_5045163435" description="FAD-binding PCMH-type domain-containing protein" evidence="5">
    <location>
        <begin position="24"/>
        <end position="492"/>
    </location>
</feature>
<keyword evidence="4" id="KW-0560">Oxidoreductase</keyword>
<dbReference type="Proteomes" id="UP001610444">
    <property type="component" value="Unassembled WGS sequence"/>
</dbReference>
<dbReference type="InterPro" id="IPR016166">
    <property type="entry name" value="FAD-bd_PCMH"/>
</dbReference>
<evidence type="ECO:0000256" key="5">
    <source>
        <dbReference type="SAM" id="SignalP"/>
    </source>
</evidence>
<evidence type="ECO:0000313" key="8">
    <source>
        <dbReference type="Proteomes" id="UP001610444"/>
    </source>
</evidence>
<keyword evidence="5" id="KW-0732">Signal</keyword>
<evidence type="ECO:0000313" key="7">
    <source>
        <dbReference type="EMBL" id="KAL2849026.1"/>
    </source>
</evidence>
<evidence type="ECO:0000256" key="2">
    <source>
        <dbReference type="ARBA" id="ARBA00022630"/>
    </source>
</evidence>
<dbReference type="PANTHER" id="PTHR42973">
    <property type="entry name" value="BINDING OXIDOREDUCTASE, PUTATIVE (AFU_ORTHOLOGUE AFUA_1G17690)-RELATED"/>
    <property type="match status" value="1"/>
</dbReference>
<reference evidence="7 8" key="1">
    <citation type="submission" date="2024-07" db="EMBL/GenBank/DDBJ databases">
        <title>Section-level genome sequencing and comparative genomics of Aspergillus sections Usti and Cavernicolus.</title>
        <authorList>
            <consortium name="Lawrence Berkeley National Laboratory"/>
            <person name="Nybo J.L."/>
            <person name="Vesth T.C."/>
            <person name="Theobald S."/>
            <person name="Frisvad J.C."/>
            <person name="Larsen T.O."/>
            <person name="Kjaerboelling I."/>
            <person name="Rothschild-Mancinelli K."/>
            <person name="Lyhne E.K."/>
            <person name="Kogle M.E."/>
            <person name="Barry K."/>
            <person name="Clum A."/>
            <person name="Na H."/>
            <person name="Ledsgaard L."/>
            <person name="Lin J."/>
            <person name="Lipzen A."/>
            <person name="Kuo A."/>
            <person name="Riley R."/>
            <person name="Mondo S."/>
            <person name="LaButti K."/>
            <person name="Haridas S."/>
            <person name="Pangalinan J."/>
            <person name="Salamov A.A."/>
            <person name="Simmons B.A."/>
            <person name="Magnuson J.K."/>
            <person name="Chen J."/>
            <person name="Drula E."/>
            <person name="Henrissat B."/>
            <person name="Wiebenga A."/>
            <person name="Lubbers R.J."/>
            <person name="Gomes A.C."/>
            <person name="Macurrencykelacurrency M.R."/>
            <person name="Stajich J."/>
            <person name="Grigoriev I.V."/>
            <person name="Mortensen U.H."/>
            <person name="De vries R.P."/>
            <person name="Baker S.E."/>
            <person name="Andersen M.R."/>
        </authorList>
    </citation>
    <scope>NUCLEOTIDE SEQUENCE [LARGE SCALE GENOMIC DNA]</scope>
    <source>
        <strain evidence="7 8">CBS 756.74</strain>
    </source>
</reference>
<comment type="caution">
    <text evidence="7">The sequence shown here is derived from an EMBL/GenBank/DDBJ whole genome shotgun (WGS) entry which is preliminary data.</text>
</comment>
<dbReference type="InterPro" id="IPR016169">
    <property type="entry name" value="FAD-bd_PCMH_sub2"/>
</dbReference>
<feature type="domain" description="FAD-binding PCMH-type" evidence="6">
    <location>
        <begin position="41"/>
        <end position="232"/>
    </location>
</feature>
<dbReference type="PANTHER" id="PTHR42973:SF22">
    <property type="entry name" value="FAD-BINDING PCMH-TYPE DOMAIN-CONTAINING PROTEIN-RELATED"/>
    <property type="match status" value="1"/>
</dbReference>
<dbReference type="InterPro" id="IPR006094">
    <property type="entry name" value="Oxid_FAD_bind_N"/>
</dbReference>
<keyword evidence="2" id="KW-0285">Flavoprotein</keyword>
<dbReference type="PROSITE" id="PS51387">
    <property type="entry name" value="FAD_PCMH"/>
    <property type="match status" value="1"/>
</dbReference>
<accession>A0ABR4KA64</accession>
<dbReference type="GeneID" id="98155456"/>
<evidence type="ECO:0000256" key="3">
    <source>
        <dbReference type="ARBA" id="ARBA00022827"/>
    </source>
</evidence>
<dbReference type="InterPro" id="IPR050416">
    <property type="entry name" value="FAD-linked_Oxidoreductase"/>
</dbReference>
<dbReference type="EMBL" id="JBFXLR010000024">
    <property type="protein sequence ID" value="KAL2849026.1"/>
    <property type="molecule type" value="Genomic_DNA"/>
</dbReference>
<protein>
    <recommendedName>
        <fullName evidence="6">FAD-binding PCMH-type domain-containing protein</fullName>
    </recommendedName>
</protein>
<proteinExistence type="inferred from homology"/>
<dbReference type="RefSeq" id="XP_070898561.1">
    <property type="nucleotide sequence ID" value="XM_071040292.1"/>
</dbReference>
<keyword evidence="8" id="KW-1185">Reference proteome</keyword>
<organism evidence="7 8">
    <name type="scientific">Aspergillus pseudodeflectus</name>
    <dbReference type="NCBI Taxonomy" id="176178"/>
    <lineage>
        <taxon>Eukaryota</taxon>
        <taxon>Fungi</taxon>
        <taxon>Dikarya</taxon>
        <taxon>Ascomycota</taxon>
        <taxon>Pezizomycotina</taxon>
        <taxon>Eurotiomycetes</taxon>
        <taxon>Eurotiomycetidae</taxon>
        <taxon>Eurotiales</taxon>
        <taxon>Aspergillaceae</taxon>
        <taxon>Aspergillus</taxon>
        <taxon>Aspergillus subgen. Nidulantes</taxon>
    </lineage>
</organism>
<keyword evidence="3" id="KW-0274">FAD</keyword>
<evidence type="ECO:0000256" key="4">
    <source>
        <dbReference type="ARBA" id="ARBA00023002"/>
    </source>
</evidence>